<sequence>MGYESRVAPPCISFCVAIQRRGDWWTGGGKKVYASHLARPRLAPNL</sequence>
<gene>
    <name evidence="1" type="ORF">C7374_11416</name>
</gene>
<accession>A0A364JT53</accession>
<keyword evidence="2" id="KW-1185">Reference proteome</keyword>
<proteinExistence type="predicted"/>
<protein>
    <submittedName>
        <fullName evidence="1">Uncharacterized protein</fullName>
    </submittedName>
</protein>
<evidence type="ECO:0000313" key="1">
    <source>
        <dbReference type="EMBL" id="RAK26331.1"/>
    </source>
</evidence>
<dbReference type="EMBL" id="QLMK01000014">
    <property type="protein sequence ID" value="RAK26331.1"/>
    <property type="molecule type" value="Genomic_DNA"/>
</dbReference>
<name>A0A364JT53_9HYPH</name>
<evidence type="ECO:0000313" key="2">
    <source>
        <dbReference type="Proteomes" id="UP000249453"/>
    </source>
</evidence>
<organism evidence="1 2">
    <name type="scientific">Falsochrobactrum ovis</name>
    <dbReference type="NCBI Taxonomy" id="1293442"/>
    <lineage>
        <taxon>Bacteria</taxon>
        <taxon>Pseudomonadati</taxon>
        <taxon>Pseudomonadota</taxon>
        <taxon>Alphaproteobacteria</taxon>
        <taxon>Hyphomicrobiales</taxon>
        <taxon>Brucellaceae</taxon>
        <taxon>Falsochrobactrum</taxon>
    </lineage>
</organism>
<comment type="caution">
    <text evidence="1">The sequence shown here is derived from an EMBL/GenBank/DDBJ whole genome shotgun (WGS) entry which is preliminary data.</text>
</comment>
<reference evidence="1 2" key="1">
    <citation type="submission" date="2018-06" db="EMBL/GenBank/DDBJ databases">
        <title>Genomic Encyclopedia of Type Strains, Phase IV (KMG-IV): sequencing the most valuable type-strain genomes for metagenomic binning, comparative biology and taxonomic classification.</title>
        <authorList>
            <person name="Goeker M."/>
        </authorList>
    </citation>
    <scope>NUCLEOTIDE SEQUENCE [LARGE SCALE GENOMIC DNA]</scope>
    <source>
        <strain evidence="1 2">DSM 26720</strain>
    </source>
</reference>
<dbReference type="Proteomes" id="UP000249453">
    <property type="component" value="Unassembled WGS sequence"/>
</dbReference>
<dbReference type="AlphaFoldDB" id="A0A364JT53"/>